<evidence type="ECO:0000313" key="2">
    <source>
        <dbReference type="Proteomes" id="UP000254156"/>
    </source>
</evidence>
<proteinExistence type="predicted"/>
<sequence>MKKLIFFFLILAQVYCSYSQTLYKAEKNGLYGYVDDKGREIVPCKYAHAYTDTIKNLGFVFEKETEEIVCFNNRGRQLFYVFQVDNGPDYVEEGLFRIIDKNKSVGFADTLGNIVIPPKFAFAFPFKGGKAKVTFTGKAKDVPFSNGEKHYWDSEQWFFISKPFSCPKNHKMDKP</sequence>
<organism evidence="1 2">
    <name type="scientific">Porphyromonas macacae</name>
    <dbReference type="NCBI Taxonomy" id="28115"/>
    <lineage>
        <taxon>Bacteria</taxon>
        <taxon>Pseudomonadati</taxon>
        <taxon>Bacteroidota</taxon>
        <taxon>Bacteroidia</taxon>
        <taxon>Bacteroidales</taxon>
        <taxon>Porphyromonadaceae</taxon>
        <taxon>Porphyromonas</taxon>
    </lineage>
</organism>
<accession>A0A379E7H9</accession>
<name>A0A379E7H9_9PORP</name>
<dbReference type="AlphaFoldDB" id="A0A379E7H9"/>
<dbReference type="Proteomes" id="UP000254156">
    <property type="component" value="Unassembled WGS sequence"/>
</dbReference>
<protein>
    <submittedName>
        <fullName evidence="1">KWG Leptospira</fullName>
    </submittedName>
</protein>
<evidence type="ECO:0000313" key="1">
    <source>
        <dbReference type="EMBL" id="SUB88626.1"/>
    </source>
</evidence>
<dbReference type="OrthoDB" id="697275at2"/>
<dbReference type="InterPro" id="IPR032774">
    <property type="entry name" value="WG_beta_rep"/>
</dbReference>
<dbReference type="Pfam" id="PF14903">
    <property type="entry name" value="WG_beta_rep"/>
    <property type="match status" value="2"/>
</dbReference>
<reference evidence="1 2" key="1">
    <citation type="submission" date="2018-06" db="EMBL/GenBank/DDBJ databases">
        <authorList>
            <consortium name="Pathogen Informatics"/>
            <person name="Doyle S."/>
        </authorList>
    </citation>
    <scope>NUCLEOTIDE SEQUENCE [LARGE SCALE GENOMIC DNA]</scope>
    <source>
        <strain evidence="1 2">NCTC11632</strain>
    </source>
</reference>
<dbReference type="RefSeq" id="WP_025004518.1">
    <property type="nucleotide sequence ID" value="NZ_JASBZX010000004.1"/>
</dbReference>
<dbReference type="EMBL" id="UGTF01000002">
    <property type="protein sequence ID" value="SUB88626.1"/>
    <property type="molecule type" value="Genomic_DNA"/>
</dbReference>
<gene>
    <name evidence="1" type="ORF">NCTC11632_00697</name>
</gene>